<evidence type="ECO:0000256" key="6">
    <source>
        <dbReference type="ARBA" id="ARBA00023136"/>
    </source>
</evidence>
<proteinExistence type="inferred from homology"/>
<name>A0A7X2MYM3_9CLOT</name>
<feature type="transmembrane region" description="Helical" evidence="7">
    <location>
        <begin position="237"/>
        <end position="260"/>
    </location>
</feature>
<dbReference type="InterPro" id="IPR035906">
    <property type="entry name" value="MetI-like_sf"/>
</dbReference>
<dbReference type="EMBL" id="VULX01000011">
    <property type="protein sequence ID" value="MSR91479.1"/>
    <property type="molecule type" value="Genomic_DNA"/>
</dbReference>
<accession>A0A7X2MYM3</accession>
<dbReference type="SUPFAM" id="SSF161098">
    <property type="entry name" value="MetI-like"/>
    <property type="match status" value="1"/>
</dbReference>
<keyword evidence="4 7" id="KW-0812">Transmembrane</keyword>
<comment type="similarity">
    <text evidence="7">Belongs to the binding-protein-dependent transport system permease family.</text>
</comment>
<keyword evidence="5 7" id="KW-1133">Transmembrane helix</keyword>
<comment type="caution">
    <text evidence="9">The sequence shown here is derived from an EMBL/GenBank/DDBJ whole genome shotgun (WGS) entry which is preliminary data.</text>
</comment>
<dbReference type="PANTHER" id="PTHR43744:SF12">
    <property type="entry name" value="ABC TRANSPORTER PERMEASE PROTEIN MG189-RELATED"/>
    <property type="match status" value="1"/>
</dbReference>
<evidence type="ECO:0000256" key="4">
    <source>
        <dbReference type="ARBA" id="ARBA00022692"/>
    </source>
</evidence>
<dbReference type="AlphaFoldDB" id="A0A7X2MYM3"/>
<protein>
    <submittedName>
        <fullName evidence="9">Carbohydrate ABC transporter permease</fullName>
    </submittedName>
</protein>
<dbReference type="InterPro" id="IPR000515">
    <property type="entry name" value="MetI-like"/>
</dbReference>
<evidence type="ECO:0000313" key="10">
    <source>
        <dbReference type="Proteomes" id="UP000460287"/>
    </source>
</evidence>
<evidence type="ECO:0000256" key="2">
    <source>
        <dbReference type="ARBA" id="ARBA00022448"/>
    </source>
</evidence>
<feature type="domain" description="ABC transmembrane type-1" evidence="8">
    <location>
        <begin position="70"/>
        <end position="261"/>
    </location>
</feature>
<dbReference type="GO" id="GO:0005886">
    <property type="term" value="C:plasma membrane"/>
    <property type="evidence" value="ECO:0007669"/>
    <property type="project" value="UniProtKB-SubCell"/>
</dbReference>
<sequence>MVTSKKLKFIIHLVLWLFVIIAIIPFLSMFSTSLVKETFTLPYPPRILPRDWYFGNYAEVWSSNNFFRYFLNSTFLAVVTTICVLFVSSLSAYGFARFDFPGKEILFNIYLFTMMVPGVLNIVAQYSVINSMGLVDTYKGLILLSVGGGVAGNTFFLRGFFEQLPRDLEESVIMDGGTRWTIYRKIVLPLSKPSLGTLGIGIFTGTWCDFFGVLTFIKNPDKWTLPVGLQLFRGQHATSWGLVFAGAMITFIPEIIIFIITQKYFVQSGMTEGGIKG</sequence>
<dbReference type="PROSITE" id="PS50928">
    <property type="entry name" value="ABC_TM1"/>
    <property type="match status" value="1"/>
</dbReference>
<dbReference type="Pfam" id="PF00528">
    <property type="entry name" value="BPD_transp_1"/>
    <property type="match status" value="1"/>
</dbReference>
<feature type="transmembrane region" description="Helical" evidence="7">
    <location>
        <begin position="195"/>
        <end position="217"/>
    </location>
</feature>
<evidence type="ECO:0000313" key="9">
    <source>
        <dbReference type="EMBL" id="MSR91479.1"/>
    </source>
</evidence>
<dbReference type="Proteomes" id="UP000460287">
    <property type="component" value="Unassembled WGS sequence"/>
</dbReference>
<dbReference type="RefSeq" id="WP_154531369.1">
    <property type="nucleotide sequence ID" value="NZ_JAQXTV010000199.1"/>
</dbReference>
<keyword evidence="10" id="KW-1185">Reference proteome</keyword>
<feature type="transmembrane region" description="Helical" evidence="7">
    <location>
        <begin position="9"/>
        <end position="30"/>
    </location>
</feature>
<evidence type="ECO:0000256" key="1">
    <source>
        <dbReference type="ARBA" id="ARBA00004651"/>
    </source>
</evidence>
<evidence type="ECO:0000256" key="5">
    <source>
        <dbReference type="ARBA" id="ARBA00022989"/>
    </source>
</evidence>
<keyword evidence="6 7" id="KW-0472">Membrane</keyword>
<organism evidence="9 10">
    <name type="scientific">Inconstantimicrobium porci</name>
    <dbReference type="NCBI Taxonomy" id="2652291"/>
    <lineage>
        <taxon>Bacteria</taxon>
        <taxon>Bacillati</taxon>
        <taxon>Bacillota</taxon>
        <taxon>Clostridia</taxon>
        <taxon>Eubacteriales</taxon>
        <taxon>Clostridiaceae</taxon>
        <taxon>Inconstantimicrobium</taxon>
    </lineage>
</organism>
<feature type="transmembrane region" description="Helical" evidence="7">
    <location>
        <begin position="69"/>
        <end position="93"/>
    </location>
</feature>
<reference evidence="9 10" key="1">
    <citation type="submission" date="2019-08" db="EMBL/GenBank/DDBJ databases">
        <title>In-depth cultivation of the pig gut microbiome towards novel bacterial diversity and tailored functional studies.</title>
        <authorList>
            <person name="Wylensek D."/>
            <person name="Hitch T.C.A."/>
            <person name="Clavel T."/>
        </authorList>
    </citation>
    <scope>NUCLEOTIDE SEQUENCE [LARGE SCALE GENOMIC DNA]</scope>
    <source>
        <strain evidence="9 10">WCA-383-APC-5B</strain>
    </source>
</reference>
<comment type="subcellular location">
    <subcellularLocation>
        <location evidence="1 7">Cell membrane</location>
        <topology evidence="1 7">Multi-pass membrane protein</topology>
    </subcellularLocation>
</comment>
<keyword evidence="3" id="KW-1003">Cell membrane</keyword>
<dbReference type="CDD" id="cd06261">
    <property type="entry name" value="TM_PBP2"/>
    <property type="match status" value="1"/>
</dbReference>
<keyword evidence="2 7" id="KW-0813">Transport</keyword>
<dbReference type="Gene3D" id="1.10.3720.10">
    <property type="entry name" value="MetI-like"/>
    <property type="match status" value="1"/>
</dbReference>
<evidence type="ECO:0000256" key="3">
    <source>
        <dbReference type="ARBA" id="ARBA00022475"/>
    </source>
</evidence>
<feature type="transmembrane region" description="Helical" evidence="7">
    <location>
        <begin position="105"/>
        <end position="129"/>
    </location>
</feature>
<evidence type="ECO:0000256" key="7">
    <source>
        <dbReference type="RuleBase" id="RU363032"/>
    </source>
</evidence>
<dbReference type="PANTHER" id="PTHR43744">
    <property type="entry name" value="ABC TRANSPORTER PERMEASE PROTEIN MG189-RELATED-RELATED"/>
    <property type="match status" value="1"/>
</dbReference>
<dbReference type="GO" id="GO:0055085">
    <property type="term" value="P:transmembrane transport"/>
    <property type="evidence" value="ECO:0007669"/>
    <property type="project" value="InterPro"/>
</dbReference>
<feature type="transmembrane region" description="Helical" evidence="7">
    <location>
        <begin position="141"/>
        <end position="161"/>
    </location>
</feature>
<gene>
    <name evidence="9" type="ORF">FYJ33_08670</name>
</gene>
<evidence type="ECO:0000259" key="8">
    <source>
        <dbReference type="PROSITE" id="PS50928"/>
    </source>
</evidence>